<dbReference type="EMBL" id="KN823002">
    <property type="protein sequence ID" value="KIO27886.1"/>
    <property type="molecule type" value="Genomic_DNA"/>
</dbReference>
<dbReference type="Gene3D" id="3.20.20.80">
    <property type="entry name" value="Glycosidases"/>
    <property type="match status" value="1"/>
</dbReference>
<evidence type="ECO:0000256" key="6">
    <source>
        <dbReference type="ARBA" id="ARBA00036824"/>
    </source>
</evidence>
<evidence type="ECO:0000256" key="4">
    <source>
        <dbReference type="ARBA" id="ARBA00023295"/>
    </source>
</evidence>
<feature type="region of interest" description="Disordered" evidence="8">
    <location>
        <begin position="35"/>
        <end position="66"/>
    </location>
</feature>
<dbReference type="EC" id="3.2.1.58" evidence="7"/>
<dbReference type="GO" id="GO:0009986">
    <property type="term" value="C:cell surface"/>
    <property type="evidence" value="ECO:0007669"/>
    <property type="project" value="TreeGrafter"/>
</dbReference>
<proteinExistence type="inferred from homology"/>
<evidence type="ECO:0000313" key="10">
    <source>
        <dbReference type="EMBL" id="KIO27886.1"/>
    </source>
</evidence>
<reference evidence="10 11" key="1">
    <citation type="submission" date="2014-04" db="EMBL/GenBank/DDBJ databases">
        <authorList>
            <consortium name="DOE Joint Genome Institute"/>
            <person name="Kuo A."/>
            <person name="Girlanda M."/>
            <person name="Perotto S."/>
            <person name="Kohler A."/>
            <person name="Nagy L.G."/>
            <person name="Floudas D."/>
            <person name="Copeland A."/>
            <person name="Barry K.W."/>
            <person name="Cichocki N."/>
            <person name="Veneault-Fourrey C."/>
            <person name="LaButti K."/>
            <person name="Lindquist E.A."/>
            <person name="Lipzen A."/>
            <person name="Lundell T."/>
            <person name="Morin E."/>
            <person name="Murat C."/>
            <person name="Sun H."/>
            <person name="Tunlid A."/>
            <person name="Henrissat B."/>
            <person name="Grigoriev I.V."/>
            <person name="Hibbett D.S."/>
            <person name="Martin F."/>
            <person name="Nordberg H.P."/>
            <person name="Cantor M.N."/>
            <person name="Hua S.X."/>
        </authorList>
    </citation>
    <scope>NUCLEOTIDE SEQUENCE [LARGE SCALE GENOMIC DNA]</scope>
    <source>
        <strain evidence="10 11">MUT 4182</strain>
    </source>
</reference>
<dbReference type="SUPFAM" id="SSF51445">
    <property type="entry name" value="(Trans)glycosidases"/>
    <property type="match status" value="1"/>
</dbReference>
<dbReference type="GO" id="GO:0004338">
    <property type="term" value="F:glucan exo-1,3-beta-glucosidase activity"/>
    <property type="evidence" value="ECO:0007669"/>
    <property type="project" value="UniProtKB-EC"/>
</dbReference>
<dbReference type="InterPro" id="IPR050386">
    <property type="entry name" value="Glycosyl_hydrolase_5"/>
</dbReference>
<dbReference type="STRING" id="1051891.A0A0C3QKJ0"/>
<evidence type="ECO:0000256" key="5">
    <source>
        <dbReference type="ARBA" id="ARBA00023316"/>
    </source>
</evidence>
<keyword evidence="2 10" id="KW-0378">Hydrolase</keyword>
<protein>
    <recommendedName>
        <fullName evidence="7">glucan 1,3-beta-glucosidase</fullName>
        <ecNumber evidence="7">3.2.1.58</ecNumber>
    </recommendedName>
</protein>
<evidence type="ECO:0000313" key="11">
    <source>
        <dbReference type="Proteomes" id="UP000054248"/>
    </source>
</evidence>
<dbReference type="GO" id="GO:0009251">
    <property type="term" value="P:glucan catabolic process"/>
    <property type="evidence" value="ECO:0007669"/>
    <property type="project" value="TreeGrafter"/>
</dbReference>
<keyword evidence="9" id="KW-0472">Membrane</keyword>
<evidence type="ECO:0000256" key="3">
    <source>
        <dbReference type="ARBA" id="ARBA00023180"/>
    </source>
</evidence>
<feature type="transmembrane region" description="Helical" evidence="9">
    <location>
        <begin position="154"/>
        <end position="176"/>
    </location>
</feature>
<dbReference type="FunFam" id="3.20.20.80:FF:000033">
    <property type="entry name" value="Glucan 1,3-beta-glucosidase A"/>
    <property type="match status" value="1"/>
</dbReference>
<evidence type="ECO:0000256" key="1">
    <source>
        <dbReference type="ARBA" id="ARBA00005641"/>
    </source>
</evidence>
<keyword evidence="5" id="KW-0961">Cell wall biogenesis/degradation</keyword>
<dbReference type="OrthoDB" id="62120at2759"/>
<keyword evidence="3" id="KW-0325">Glycoprotein</keyword>
<keyword evidence="9" id="KW-0812">Transmembrane</keyword>
<feature type="compositionally biased region" description="Low complexity" evidence="8">
    <location>
        <begin position="178"/>
        <end position="200"/>
    </location>
</feature>
<dbReference type="PANTHER" id="PTHR31297">
    <property type="entry name" value="GLUCAN ENDO-1,6-BETA-GLUCOSIDASE B"/>
    <property type="match status" value="1"/>
</dbReference>
<name>A0A0C3QKJ0_9AGAM</name>
<keyword evidence="11" id="KW-1185">Reference proteome</keyword>
<dbReference type="GO" id="GO:0071555">
    <property type="term" value="P:cell wall organization"/>
    <property type="evidence" value="ECO:0007669"/>
    <property type="project" value="UniProtKB-KW"/>
</dbReference>
<comment type="similarity">
    <text evidence="1">Belongs to the glycosyl hydrolase 5 (cellulase A) family.</text>
</comment>
<evidence type="ECO:0000256" key="2">
    <source>
        <dbReference type="ARBA" id="ARBA00022801"/>
    </source>
</evidence>
<dbReference type="HOGENOM" id="CLU_004624_6_1_1"/>
<accession>A0A0C3QKJ0</accession>
<evidence type="ECO:0000256" key="7">
    <source>
        <dbReference type="ARBA" id="ARBA00038929"/>
    </source>
</evidence>
<gene>
    <name evidence="10" type="ORF">M407DRAFT_72513</name>
</gene>
<keyword evidence="4" id="KW-0326">Glycosidase</keyword>
<comment type="catalytic activity">
    <reaction evidence="6">
        <text>Successive hydrolysis of beta-D-glucose units from the non-reducing ends of (1-&gt;3)-beta-D-glucans, releasing alpha-glucose.</text>
        <dbReference type="EC" id="3.2.1.58"/>
    </reaction>
</comment>
<dbReference type="GO" id="GO:0005576">
    <property type="term" value="C:extracellular region"/>
    <property type="evidence" value="ECO:0007669"/>
    <property type="project" value="TreeGrafter"/>
</dbReference>
<dbReference type="Proteomes" id="UP000054248">
    <property type="component" value="Unassembled WGS sequence"/>
</dbReference>
<sequence length="767" mass="81714">MEETPLARPISTFSAIGGDRFSRALTLVGDAPAEDVSGAAKPALPTAAEPAASGTDAEDLQPPTVFANRASAAFGDASPSRLSVADSAQVPAAHLPYRDSLAPTAAGSAQNLGDSEKEAAASSSDAVPRGTSPFPDLGPQSDEEDAPKKKRKKLFFILGGVALVVVAAAVAVPVALTQTKKSSSGSSSSSPSSSGPTGSGNNDGPTSSGPTGDVTGGDGSIITTEKGTTFTYVNKFGGTWYDDPNDPWNNNAQAQSWSPPLSQEWDYQNHPMRGVNLGGWLVPEPFIVPSLYEPYMNATPPAQDEWTLSLAMAADTANGGLNQLETHYDTFITEEDFAQIAGAGLNWIRLPIPFWMVSKLPEEPFLERVSWKYALKAFKWARKYGLRIQLDLHSIPGSQNGFDHSGKGGVGGEVNFLVGPMGLANAQRTLDVIRVITEFVSQPEYTAVVPMFGIINEAQATRIGDDQIVSFFAEVHDMMRSITGTGAGKGPWISIHDAFRGLSAYKDFLPGHDRIALDTHPYLMFGAPDRTPLSNQINKPCTQWAAGMNSSWNDFGFTLAGEFSLGVNDCGRWINGVGQGTRWEGTYQGGDGTNGDCTEWNDYASWTQDRKDDFKTLAMNSFDALGHWFFWTWKIGASSITGKIETPMWSYSLGLKEGWIPEDPSQAVGACKGTNPVTPLTSEMIGASGPGVLSASVKSRYPWPPTSLNPGALNAANLPVYTPTGPIPTLPMPTPTKGTADGWFDDADTRPMYTPIAGCSKLPSSTL</sequence>
<dbReference type="InterPro" id="IPR017853">
    <property type="entry name" value="GH"/>
</dbReference>
<feature type="region of interest" description="Disordered" evidence="8">
    <location>
        <begin position="101"/>
        <end position="147"/>
    </location>
</feature>
<dbReference type="PANTHER" id="PTHR31297:SF34">
    <property type="entry name" value="GLUCAN 1,3-BETA-GLUCOSIDASE 2"/>
    <property type="match status" value="1"/>
</dbReference>
<evidence type="ECO:0000256" key="8">
    <source>
        <dbReference type="SAM" id="MobiDB-lite"/>
    </source>
</evidence>
<reference evidence="11" key="2">
    <citation type="submission" date="2015-01" db="EMBL/GenBank/DDBJ databases">
        <title>Evolutionary Origins and Diversification of the Mycorrhizal Mutualists.</title>
        <authorList>
            <consortium name="DOE Joint Genome Institute"/>
            <consortium name="Mycorrhizal Genomics Consortium"/>
            <person name="Kohler A."/>
            <person name="Kuo A."/>
            <person name="Nagy L.G."/>
            <person name="Floudas D."/>
            <person name="Copeland A."/>
            <person name="Barry K.W."/>
            <person name="Cichocki N."/>
            <person name="Veneault-Fourrey C."/>
            <person name="LaButti K."/>
            <person name="Lindquist E.A."/>
            <person name="Lipzen A."/>
            <person name="Lundell T."/>
            <person name="Morin E."/>
            <person name="Murat C."/>
            <person name="Riley R."/>
            <person name="Ohm R."/>
            <person name="Sun H."/>
            <person name="Tunlid A."/>
            <person name="Henrissat B."/>
            <person name="Grigoriev I.V."/>
            <person name="Hibbett D.S."/>
            <person name="Martin F."/>
        </authorList>
    </citation>
    <scope>NUCLEOTIDE SEQUENCE [LARGE SCALE GENOMIC DNA]</scope>
    <source>
        <strain evidence="11">MUT 4182</strain>
    </source>
</reference>
<dbReference type="AlphaFoldDB" id="A0A0C3QKJ0"/>
<organism evidence="10 11">
    <name type="scientific">Tulasnella calospora MUT 4182</name>
    <dbReference type="NCBI Taxonomy" id="1051891"/>
    <lineage>
        <taxon>Eukaryota</taxon>
        <taxon>Fungi</taxon>
        <taxon>Dikarya</taxon>
        <taxon>Basidiomycota</taxon>
        <taxon>Agaricomycotina</taxon>
        <taxon>Agaricomycetes</taxon>
        <taxon>Cantharellales</taxon>
        <taxon>Tulasnellaceae</taxon>
        <taxon>Tulasnella</taxon>
    </lineage>
</organism>
<evidence type="ECO:0000256" key="9">
    <source>
        <dbReference type="SAM" id="Phobius"/>
    </source>
</evidence>
<keyword evidence="9" id="KW-1133">Transmembrane helix</keyword>
<feature type="region of interest" description="Disordered" evidence="8">
    <location>
        <begin position="178"/>
        <end position="223"/>
    </location>
</feature>